<dbReference type="NCBIfam" id="TIGR00482">
    <property type="entry name" value="nicotinate (nicotinamide) nucleotide adenylyltransferase"/>
    <property type="match status" value="1"/>
</dbReference>
<dbReference type="STRING" id="118967.SAMN02745191_1654"/>
<keyword evidence="8" id="KW-0378">Hydrolase</keyword>
<dbReference type="NCBIfam" id="TIGR00125">
    <property type="entry name" value="cyt_tran_rel"/>
    <property type="match status" value="1"/>
</dbReference>
<dbReference type="SUPFAM" id="SSF52374">
    <property type="entry name" value="Nucleotidylyl transferase"/>
    <property type="match status" value="1"/>
</dbReference>
<keyword evidence="4 14" id="KW-0808">Transferase</keyword>
<dbReference type="InterPro" id="IPR004821">
    <property type="entry name" value="Cyt_trans-like"/>
</dbReference>
<evidence type="ECO:0000256" key="14">
    <source>
        <dbReference type="HAMAP-Rule" id="MF_00244"/>
    </source>
</evidence>
<dbReference type="GO" id="GO:0009435">
    <property type="term" value="P:NAD+ biosynthetic process"/>
    <property type="evidence" value="ECO:0007669"/>
    <property type="project" value="UniProtKB-UniRule"/>
</dbReference>
<dbReference type="SMART" id="SM00471">
    <property type="entry name" value="HDc"/>
    <property type="match status" value="1"/>
</dbReference>
<evidence type="ECO:0000256" key="13">
    <source>
        <dbReference type="ARBA" id="ARBA00049417"/>
    </source>
</evidence>
<dbReference type="EC" id="2.7.7.18" evidence="14"/>
<dbReference type="NCBIfam" id="TIGR00488">
    <property type="entry name" value="bis(5'-nucleosyl)-tetraphosphatase (symmetrical) YqeK"/>
    <property type="match status" value="1"/>
</dbReference>
<dbReference type="Pfam" id="PF01966">
    <property type="entry name" value="HD"/>
    <property type="match status" value="1"/>
</dbReference>
<dbReference type="GO" id="GO:0008803">
    <property type="term" value="F:bis(5'-nucleosyl)-tetraphosphatase (symmetrical) activity"/>
    <property type="evidence" value="ECO:0007669"/>
    <property type="project" value="UniProtKB-EC"/>
</dbReference>
<evidence type="ECO:0000259" key="15">
    <source>
        <dbReference type="SMART" id="SM00471"/>
    </source>
</evidence>
<reference evidence="17" key="1">
    <citation type="submission" date="2017-02" db="EMBL/GenBank/DDBJ databases">
        <authorList>
            <person name="Varghese N."/>
            <person name="Submissions S."/>
        </authorList>
    </citation>
    <scope>NUCLEOTIDE SEQUENCE [LARGE SCALE GENOMIC DNA]</scope>
    <source>
        <strain evidence="17">ATCC 25662</strain>
    </source>
</reference>
<dbReference type="Gene3D" id="1.10.3210.10">
    <property type="entry name" value="Hypothetical protein af1432"/>
    <property type="match status" value="1"/>
</dbReference>
<dbReference type="InterPro" id="IPR006674">
    <property type="entry name" value="HD_domain"/>
</dbReference>
<keyword evidence="3 14" id="KW-0662">Pyridine nucleotide biosynthesis</keyword>
<evidence type="ECO:0000256" key="9">
    <source>
        <dbReference type="ARBA" id="ARBA00022840"/>
    </source>
</evidence>
<dbReference type="UniPathway" id="UPA00253">
    <property type="reaction ID" value="UER00332"/>
</dbReference>
<dbReference type="RefSeq" id="WP_078712046.1">
    <property type="nucleotide sequence ID" value="NZ_FUWY01000004.1"/>
</dbReference>
<evidence type="ECO:0000256" key="3">
    <source>
        <dbReference type="ARBA" id="ARBA00022642"/>
    </source>
</evidence>
<name>A0A1T4NJ85_9FIRM</name>
<dbReference type="AlphaFoldDB" id="A0A1T4NJ85"/>
<protein>
    <recommendedName>
        <fullName evidence="14">Probable nicotinate-nucleotide adenylyltransferase</fullName>
        <ecNumber evidence="14">2.7.7.18</ecNumber>
    </recommendedName>
    <alternativeName>
        <fullName evidence="14">Deamido-NAD(+) diphosphorylase</fullName>
    </alternativeName>
    <alternativeName>
        <fullName evidence="14">Deamido-NAD(+) pyrophosphorylase</fullName>
    </alternativeName>
    <alternativeName>
        <fullName evidence="14">Nicotinate mononucleotide adenylyltransferase</fullName>
        <shortName evidence="14">NaMN adenylyltransferase</shortName>
    </alternativeName>
</protein>
<dbReference type="GO" id="GO:0005524">
    <property type="term" value="F:ATP binding"/>
    <property type="evidence" value="ECO:0007669"/>
    <property type="project" value="UniProtKB-KW"/>
</dbReference>
<keyword evidence="5 14" id="KW-0548">Nucleotidyltransferase</keyword>
<dbReference type="CDD" id="cd02165">
    <property type="entry name" value="NMNAT"/>
    <property type="match status" value="1"/>
</dbReference>
<keyword evidence="10" id="KW-0408">Iron</keyword>
<comment type="pathway">
    <text evidence="2 14">Cofactor biosynthesis; NAD(+) biosynthesis; deamido-NAD(+) from nicotinate D-ribonucleotide: step 1/1.</text>
</comment>
<dbReference type="GO" id="GO:0046872">
    <property type="term" value="F:metal ion binding"/>
    <property type="evidence" value="ECO:0007669"/>
    <property type="project" value="UniProtKB-KW"/>
</dbReference>
<comment type="catalytic activity">
    <reaction evidence="13">
        <text>P(1),P(4)-bis(5'-adenosyl) tetraphosphate + H2O = 2 ADP + 2 H(+)</text>
        <dbReference type="Rhea" id="RHEA:24252"/>
        <dbReference type="ChEBI" id="CHEBI:15377"/>
        <dbReference type="ChEBI" id="CHEBI:15378"/>
        <dbReference type="ChEBI" id="CHEBI:58141"/>
        <dbReference type="ChEBI" id="CHEBI:456216"/>
        <dbReference type="EC" id="3.6.1.41"/>
    </reaction>
</comment>
<evidence type="ECO:0000256" key="8">
    <source>
        <dbReference type="ARBA" id="ARBA00022801"/>
    </source>
</evidence>
<dbReference type="GO" id="GO:0004515">
    <property type="term" value="F:nicotinate-nucleotide adenylyltransferase activity"/>
    <property type="evidence" value="ECO:0007669"/>
    <property type="project" value="UniProtKB-UniRule"/>
</dbReference>
<evidence type="ECO:0000256" key="12">
    <source>
        <dbReference type="ARBA" id="ARBA00048721"/>
    </source>
</evidence>
<dbReference type="Gene3D" id="3.40.50.620">
    <property type="entry name" value="HUPs"/>
    <property type="match status" value="1"/>
</dbReference>
<evidence type="ECO:0000256" key="7">
    <source>
        <dbReference type="ARBA" id="ARBA00022741"/>
    </source>
</evidence>
<evidence type="ECO:0000313" key="17">
    <source>
        <dbReference type="Proteomes" id="UP000243297"/>
    </source>
</evidence>
<evidence type="ECO:0000256" key="11">
    <source>
        <dbReference type="ARBA" id="ARBA00023027"/>
    </source>
</evidence>
<dbReference type="PANTHER" id="PTHR39321:SF3">
    <property type="entry name" value="PHOSPHOPANTETHEINE ADENYLYLTRANSFERASE"/>
    <property type="match status" value="1"/>
</dbReference>
<evidence type="ECO:0000256" key="10">
    <source>
        <dbReference type="ARBA" id="ARBA00023004"/>
    </source>
</evidence>
<evidence type="ECO:0000256" key="4">
    <source>
        <dbReference type="ARBA" id="ARBA00022679"/>
    </source>
</evidence>
<accession>A0A1T4NJ85</accession>
<dbReference type="SUPFAM" id="SSF109604">
    <property type="entry name" value="HD-domain/PDEase-like"/>
    <property type="match status" value="1"/>
</dbReference>
<dbReference type="EMBL" id="FUWY01000004">
    <property type="protein sequence ID" value="SJZ79175.1"/>
    <property type="molecule type" value="Genomic_DNA"/>
</dbReference>
<dbReference type="Proteomes" id="UP000243297">
    <property type="component" value="Unassembled WGS sequence"/>
</dbReference>
<dbReference type="InterPro" id="IPR003607">
    <property type="entry name" value="HD/PDEase_dom"/>
</dbReference>
<dbReference type="OrthoDB" id="5295945at2"/>
<evidence type="ECO:0000313" key="16">
    <source>
        <dbReference type="EMBL" id="SJZ79175.1"/>
    </source>
</evidence>
<organism evidence="16 17">
    <name type="scientific">Anaerorhabdus furcosa</name>
    <dbReference type="NCBI Taxonomy" id="118967"/>
    <lineage>
        <taxon>Bacteria</taxon>
        <taxon>Bacillati</taxon>
        <taxon>Bacillota</taxon>
        <taxon>Erysipelotrichia</taxon>
        <taxon>Erysipelotrichales</taxon>
        <taxon>Erysipelotrichaceae</taxon>
        <taxon>Anaerorhabdus</taxon>
    </lineage>
</organism>
<keyword evidence="11 14" id="KW-0520">NAD</keyword>
<dbReference type="PANTHER" id="PTHR39321">
    <property type="entry name" value="NICOTINATE-NUCLEOTIDE ADENYLYLTRANSFERASE-RELATED"/>
    <property type="match status" value="1"/>
</dbReference>
<dbReference type="Pfam" id="PF01467">
    <property type="entry name" value="CTP_transf_like"/>
    <property type="match status" value="1"/>
</dbReference>
<evidence type="ECO:0000256" key="2">
    <source>
        <dbReference type="ARBA" id="ARBA00005019"/>
    </source>
</evidence>
<gene>
    <name evidence="14" type="primary">nadD</name>
    <name evidence="16" type="ORF">SAMN02745191_1654</name>
</gene>
<evidence type="ECO:0000256" key="1">
    <source>
        <dbReference type="ARBA" id="ARBA00002324"/>
    </source>
</evidence>
<keyword evidence="17" id="KW-1185">Reference proteome</keyword>
<feature type="domain" description="HD/PDEase" evidence="15">
    <location>
        <begin position="188"/>
        <end position="312"/>
    </location>
</feature>
<keyword evidence="7 14" id="KW-0547">Nucleotide-binding</keyword>
<comment type="similarity">
    <text evidence="14">Belongs to the NadD family.</text>
</comment>
<comment type="catalytic activity">
    <reaction evidence="12 14">
        <text>nicotinate beta-D-ribonucleotide + ATP + H(+) = deamido-NAD(+) + diphosphate</text>
        <dbReference type="Rhea" id="RHEA:22860"/>
        <dbReference type="ChEBI" id="CHEBI:15378"/>
        <dbReference type="ChEBI" id="CHEBI:30616"/>
        <dbReference type="ChEBI" id="CHEBI:33019"/>
        <dbReference type="ChEBI" id="CHEBI:57502"/>
        <dbReference type="ChEBI" id="CHEBI:58437"/>
        <dbReference type="EC" id="2.7.7.18"/>
    </reaction>
</comment>
<evidence type="ECO:0000256" key="5">
    <source>
        <dbReference type="ARBA" id="ARBA00022695"/>
    </source>
</evidence>
<keyword evidence="9 14" id="KW-0067">ATP-binding</keyword>
<dbReference type="InterPro" id="IPR014729">
    <property type="entry name" value="Rossmann-like_a/b/a_fold"/>
</dbReference>
<proteinExistence type="inferred from homology"/>
<evidence type="ECO:0000256" key="6">
    <source>
        <dbReference type="ARBA" id="ARBA00022723"/>
    </source>
</evidence>
<dbReference type="CDD" id="cd00077">
    <property type="entry name" value="HDc"/>
    <property type="match status" value="1"/>
</dbReference>
<keyword evidence="6" id="KW-0479">Metal-binding</keyword>
<dbReference type="InterPro" id="IPR005249">
    <property type="entry name" value="YqeK"/>
</dbReference>
<sequence>MIKVGCLGGTFDPVHSGHLELAKRVMKTFKLDEIWFIPAKDTPLKDRTCTPFSVRVNMLKIACKPYRKFKVCTIENELPTPSYTIQTVKELKKRYPEIQFHWIVGDDQVAQFNAWKSIDELLEMIQFIAVNRNHVEINDKRLWVISDLNRKESSTRVRSGYFNDCPKGVRNYILQNELYLEEVVYAHCSEKRAKHVLSMTQVCIHLAKCHHVSVHEAKMAGMLHDLCKEMNYDETLHLMNIYFKDKLHYSPSIYHSFTAIPWIKANMGYTNKKVLNAIFNHTICNSKSKLSKIVFIADKIDPGRGYDSQELYDLSCKDLKEGYQRVLRERDEYLIKEGRPVE</sequence>
<dbReference type="InterPro" id="IPR005248">
    <property type="entry name" value="NadD/NMNAT"/>
</dbReference>
<comment type="function">
    <text evidence="1 14">Catalyzes the reversible adenylation of nicotinate mononucleotide (NaMN) to nicotinic acid adenine dinucleotide (NaAD).</text>
</comment>
<dbReference type="HAMAP" id="MF_00244">
    <property type="entry name" value="NaMN_adenylyltr"/>
    <property type="match status" value="1"/>
</dbReference>